<evidence type="ECO:0008006" key="5">
    <source>
        <dbReference type="Google" id="ProtNLM"/>
    </source>
</evidence>
<keyword evidence="2" id="KW-0067">ATP-binding</keyword>
<name>A0ABM7WAM7_9BACT</name>
<dbReference type="Proteomes" id="UP000830055">
    <property type="component" value="Chromosome"/>
</dbReference>
<dbReference type="PANTHER" id="PTHR16305:SF28">
    <property type="entry name" value="GUANYLATE CYCLASE DOMAIN-CONTAINING PROTEIN"/>
    <property type="match status" value="1"/>
</dbReference>
<organism evidence="3 4">
    <name type="scientific">Desulfofustis limnaeus</name>
    <dbReference type="NCBI Taxonomy" id="2740163"/>
    <lineage>
        <taxon>Bacteria</taxon>
        <taxon>Pseudomonadati</taxon>
        <taxon>Thermodesulfobacteriota</taxon>
        <taxon>Desulfobulbia</taxon>
        <taxon>Desulfobulbales</taxon>
        <taxon>Desulfocapsaceae</taxon>
        <taxon>Desulfofustis</taxon>
    </lineage>
</organism>
<dbReference type="Gene3D" id="1.25.40.10">
    <property type="entry name" value="Tetratricopeptide repeat domain"/>
    <property type="match status" value="1"/>
</dbReference>
<dbReference type="PANTHER" id="PTHR16305">
    <property type="entry name" value="TESTICULAR SOLUBLE ADENYLYL CYCLASE"/>
    <property type="match status" value="1"/>
</dbReference>
<keyword evidence="4" id="KW-1185">Reference proteome</keyword>
<evidence type="ECO:0000256" key="1">
    <source>
        <dbReference type="ARBA" id="ARBA00022741"/>
    </source>
</evidence>
<gene>
    <name evidence="3" type="ORF">DPPLL_23180</name>
</gene>
<proteinExistence type="predicted"/>
<dbReference type="EMBL" id="AP025516">
    <property type="protein sequence ID" value="BDD87953.1"/>
    <property type="molecule type" value="Genomic_DNA"/>
</dbReference>
<evidence type="ECO:0000313" key="4">
    <source>
        <dbReference type="Proteomes" id="UP000830055"/>
    </source>
</evidence>
<dbReference type="SUPFAM" id="SSF48452">
    <property type="entry name" value="TPR-like"/>
    <property type="match status" value="2"/>
</dbReference>
<dbReference type="RefSeq" id="WP_284151354.1">
    <property type="nucleotide sequence ID" value="NZ_AP025516.1"/>
</dbReference>
<reference evidence="3 4" key="1">
    <citation type="submission" date="2022-01" db="EMBL/GenBank/DDBJ databases">
        <title>Desulfofustis limnae sp. nov., a novel mesophilic sulfate-reducing bacterium isolated from marsh soil.</title>
        <authorList>
            <person name="Watanabe M."/>
            <person name="Takahashi A."/>
            <person name="Kojima H."/>
            <person name="Fukui M."/>
        </authorList>
    </citation>
    <scope>NUCLEOTIDE SEQUENCE [LARGE SCALE GENOMIC DNA]</scope>
    <source>
        <strain evidence="3 4">PPLL</strain>
    </source>
</reference>
<keyword evidence="1" id="KW-0547">Nucleotide-binding</keyword>
<dbReference type="InterPro" id="IPR011990">
    <property type="entry name" value="TPR-like_helical_dom_sf"/>
</dbReference>
<dbReference type="InterPro" id="IPR027417">
    <property type="entry name" value="P-loop_NTPase"/>
</dbReference>
<evidence type="ECO:0000313" key="3">
    <source>
        <dbReference type="EMBL" id="BDD87953.1"/>
    </source>
</evidence>
<accession>A0ABM7WAM7</accession>
<sequence>MELQGGSASRMMRELVILLENIAIEKPLLLIIEDLHWADDQTLAALLQVITSVDHASLFIIATYRHLEQIESRFLETFTELLAKQKCTEIVLNHFTNKNIRSYLRASNCCNDNVESISEWLYRNTKGLPLFVTSLYKYAILQGWLHQEGQELERLFINGHARLVVPGTLRSLINSQINQLPGYLQMFLEIASVYGMMISTNYLKKHLFGKDYDPEHCAEILTKGFGFLKRVDDVSLHHGKLNADFAFAHPWYQKVAYERLSPKMRADIHEIAGSQLENMFQHNVDDIASVLALHYEKSGNLKKAIFYRKQAAQVALVNYTPDEAERQLNRGFKLIKMFKYEQLGHVEEIEMLMMFGSILVGRKGYAHSKVEKVYSRAHELCLKYEKNPHVLPALFDLCMYYINRREFETCKDLLNMLFELSQGDDYKHFIPREYTVKCMLCWYQGKYPDSLDFAKQSLEYSNHLSQRVNGDILSVDTRLTSVMYHSLALWIMGYPEQAQRQMNKAIEITKTHENPFMKAWGFCFAGWLESFLRNYSSAEDYGRFCLEETRKNDIQYWNIQASILREWAQIMSGKHSGSIDYITTYFDAHQEIGISLSESMLLFFLAEGLSQHGYIELALAQLDNVLGTVDRFGDMWWKAEILRLRADLLVKQSLINKIDVDIVYHEAEHQYHQAINLAKRQSAKSLELRAATSLFKLLDQVGKKEQGRILLGDVYHSFNEGFKTYDLLKAQKLIMDNA</sequence>
<protein>
    <recommendedName>
        <fullName evidence="5">Orc1-like AAA ATPase domain-containing protein</fullName>
    </recommendedName>
</protein>
<dbReference type="SUPFAM" id="SSF52540">
    <property type="entry name" value="P-loop containing nucleoside triphosphate hydrolases"/>
    <property type="match status" value="1"/>
</dbReference>
<evidence type="ECO:0000256" key="2">
    <source>
        <dbReference type="ARBA" id="ARBA00022840"/>
    </source>
</evidence>